<organism evidence="2 3">
    <name type="scientific">Chitinophaga dinghuensis</name>
    <dbReference type="NCBI Taxonomy" id="1539050"/>
    <lineage>
        <taxon>Bacteria</taxon>
        <taxon>Pseudomonadati</taxon>
        <taxon>Bacteroidota</taxon>
        <taxon>Chitinophagia</taxon>
        <taxon>Chitinophagales</taxon>
        <taxon>Chitinophagaceae</taxon>
        <taxon>Chitinophaga</taxon>
    </lineage>
</organism>
<dbReference type="EMBL" id="QLMA01000004">
    <property type="protein sequence ID" value="RAJ81879.1"/>
    <property type="molecule type" value="Genomic_DNA"/>
</dbReference>
<comment type="caution">
    <text evidence="2">The sequence shown here is derived from an EMBL/GenBank/DDBJ whole genome shotgun (WGS) entry which is preliminary data.</text>
</comment>
<dbReference type="Proteomes" id="UP000249819">
    <property type="component" value="Unassembled WGS sequence"/>
</dbReference>
<keyword evidence="3" id="KW-1185">Reference proteome</keyword>
<evidence type="ECO:0000256" key="1">
    <source>
        <dbReference type="SAM" id="MobiDB-lite"/>
    </source>
</evidence>
<name>A0A327VY30_9BACT</name>
<feature type="region of interest" description="Disordered" evidence="1">
    <location>
        <begin position="2138"/>
        <end position="2159"/>
    </location>
</feature>
<proteinExistence type="predicted"/>
<dbReference type="RefSeq" id="WP_111592443.1">
    <property type="nucleotide sequence ID" value="NZ_QLMA01000004.1"/>
</dbReference>
<accession>A0A327VY30</accession>
<gene>
    <name evidence="2" type="ORF">CLV59_104104</name>
</gene>
<sequence length="2159" mass="241015">MANDNARILDSIKTSVRQKTTGIPFFLMPVRIETRFMERTFTTASMNTTAVQDALLSLVAIDRELQTSTPAPGINHPKTVDALAAACSITLNDIPAVTSQEKSQLLEIYKAIAQNIVPSKEGNKNTHPDSKTGQLRPMDLLEQTIQNIKVENPVKIDNPLIAEQEKLVAALENITKGPRYIPYYNFKNKKALYTYVRKLIDKTGRFFDAAPDKVVKMKRIEKTQVSQLKEQHGRMNDALAKLLNAVADIHEDKNWKAFSSDFTATAVSSLKQQSRNFEKESMAAIEQLPNDSMMKAHEVFFHGIKILMKVNKFNAEKSTGYDAVKKYKKYVGPLFQTLSKSIGSEIEESRPGQYQKLQELFALLDKAFALSRQKVATFKTQNKAQEFGIQTTLNFHDNISESIIQPLVQLQSFAMAAAAATTVVKKQLCVRIYPDDIFLHTHELLLTQTEVDTGKSFWMDYYRANGDVTQEKIAWKTLCVAAGANRASWIARQMDPRGIAANNVYVQTTIENRMQVVSDTIDACYRKMYTDYYAFPDSAASLDAMKQNGTLDNLILNLPPVAQLMRYAYNSLSGRTKIILQQNLDGMQQMIGSLQSRISTFTPAERTYFDVHITKLEQVRVNVVAVSNRWNAIANLDAYAFYRDVVPNLLTFPAVTTKTQQWTQAPTSKVLPPRFVVVTYSGTQVTHAVPGNIVTPNIQLGLDPGKFDNAELFKLDEQKNLVVDPGIKWMTDYETAEAAGMAVSIDLSDAEWEMGIDKVVVVGVTDADSVNGKNLLEELLTNHTYSQDGMAFLKPGTPTNNTTQRKSAFAPGDQDDQRFDIEIKQQRFNAGQADQALKADGSFFSNLLGINSEVVQRINNATQTETGPAFIMNRALWNGTLGHYMEEMLDNIFNYDNIRRAEEFFTQHVTARGIIPAVRIGAQPYGIITTTAFSKWTLLDQLSPLSRTDLGSAVKPWGVSDTALNNKLQNRFEYRLLGFLKMLHDIFTDIRNKRVMHAGNLQSGDPQQRFMKMLGLHANSLEYFYRYSINVAKGPISGNHSFEMNFKATDLFGPHKMFSTFKDQMKGGVYYPSFYFEDENQPGTSDPYKLTDIQYTRLKQQFEDSRLFMTRQVSSSYNTKGVLVDAAAATDTALLSIAPGLSTDYISWLLANTPATIFGNNEFVNAPKLPSQNLCFLLLRQSLLQATQTVALNMLQYSGLIREDFRKKVGNSKIYFNTSSQTPVLTKWNYLFNTIDKLADTGALCAPYKDTAFYKDLLRLKLVMGDYIQTNIGAHTGYWNAGHQPFIDKLNDVRNAVSRLKDIPVRKLEQLMAEHLDLCTYRLDAWMLGLVKKKMEERRVKNPSGIYLGAFGYVEGLKREKKTLFTDSTRLAPFQLQTGKPVYQDLLNQGAIHAPSLNHAIAAAVLRNAYKSNDGSSEETRNRLAVNLSSARIRMALQLAEGIRNGLSMGALLGFRLERGFHEAYQTAELDRLIQPLRKAYPLVQQVQVIAGDKGPAYASQVINGDDLLKDVYAAVQWQAVAMNTASSKTLGQLLKTPGYTNLPAKIKTIINTTIPNAPNSIFDAVIDEIDKIADAFDALGDLAISESVYQMVQGNHVRAAAMMDALAAGKSIPDPQIIDTPRTGTVVTQRMVLNLEPKTKGTQAPGWTGLQSVKYLAEPSLNYWMGTITGPASAYKYIIQAVNEDNSISQVDFSLETLGWQPIDLFTMQGDEHELSNILLTYYRLANPTQSGNVSIDIVSRKEDWSEQVNTVADLFLTIAHVRKLLANAKMLGANDLQVTDNSLSDDNPGAIRDMELQERVQGALAALQLFNEQLTGIPALAAILNGTTSLEETIITTPVYNQLMALMKAALSLGVPQAMAWKYDPAAPVETQYRSAVQYVLNLYGQTKERAANATTIFNTIDSKLPVKDKTDKLLEIAKVVLGNNFIIIPTFDMLDTAISTQLHLPADKKITRNGDNMMMDNWMLQLGKVRGKVHELCRFMQHTDLFDGPTTSVYPVQLPYSDQDYWLGVEYPSTFEPAGDKLSLILLQEKLLFTTGVKAGLLLDEWIEIIPGREETTGVSFHYNQPNAMPPQSVLLVHSPQLSNSWEWDDLVSAVIDTVELAKNRAVEPDDLETSMLSHVLPTIISEVVPPREKAGNKAFGGKPTMDFSENQPVTK</sequence>
<dbReference type="OrthoDB" id="9757728at2"/>
<protein>
    <submittedName>
        <fullName evidence="2">Uncharacterized protein</fullName>
    </submittedName>
</protein>
<evidence type="ECO:0000313" key="2">
    <source>
        <dbReference type="EMBL" id="RAJ81879.1"/>
    </source>
</evidence>
<evidence type="ECO:0000313" key="3">
    <source>
        <dbReference type="Proteomes" id="UP000249819"/>
    </source>
</evidence>
<reference evidence="2 3" key="1">
    <citation type="submission" date="2018-06" db="EMBL/GenBank/DDBJ databases">
        <title>Genomic Encyclopedia of Archaeal and Bacterial Type Strains, Phase II (KMG-II): from individual species to whole genera.</title>
        <authorList>
            <person name="Goeker M."/>
        </authorList>
    </citation>
    <scope>NUCLEOTIDE SEQUENCE [LARGE SCALE GENOMIC DNA]</scope>
    <source>
        <strain evidence="2 3">DSM 29821</strain>
    </source>
</reference>